<gene>
    <name evidence="1" type="ORF">Dsin_020443</name>
</gene>
<dbReference type="EMBL" id="JANJYJ010000006">
    <property type="protein sequence ID" value="KAK3206397.1"/>
    <property type="molecule type" value="Genomic_DNA"/>
</dbReference>
<dbReference type="Proteomes" id="UP001281410">
    <property type="component" value="Unassembled WGS sequence"/>
</dbReference>
<proteinExistence type="predicted"/>
<sequence length="110" mass="12527">MINESQLDELLDKFLSEIFHLEMIFKDHGLPDSKVLKDQAWSTLKPGLKQYEEDVEAVEMKANESGVLSSIFIHGSADMDESLKQEMELKISKLWTQLKDAEEEPEGSGK</sequence>
<keyword evidence="2" id="KW-1185">Reference proteome</keyword>
<accession>A0AAE0E3H8</accession>
<evidence type="ECO:0000313" key="1">
    <source>
        <dbReference type="EMBL" id="KAK3206397.1"/>
    </source>
</evidence>
<protein>
    <submittedName>
        <fullName evidence="1">Uncharacterized protein</fullName>
    </submittedName>
</protein>
<name>A0AAE0E3H8_9ROSI</name>
<comment type="caution">
    <text evidence="1">The sequence shown here is derived from an EMBL/GenBank/DDBJ whole genome shotgun (WGS) entry which is preliminary data.</text>
</comment>
<evidence type="ECO:0000313" key="2">
    <source>
        <dbReference type="Proteomes" id="UP001281410"/>
    </source>
</evidence>
<organism evidence="1 2">
    <name type="scientific">Dipteronia sinensis</name>
    <dbReference type="NCBI Taxonomy" id="43782"/>
    <lineage>
        <taxon>Eukaryota</taxon>
        <taxon>Viridiplantae</taxon>
        <taxon>Streptophyta</taxon>
        <taxon>Embryophyta</taxon>
        <taxon>Tracheophyta</taxon>
        <taxon>Spermatophyta</taxon>
        <taxon>Magnoliopsida</taxon>
        <taxon>eudicotyledons</taxon>
        <taxon>Gunneridae</taxon>
        <taxon>Pentapetalae</taxon>
        <taxon>rosids</taxon>
        <taxon>malvids</taxon>
        <taxon>Sapindales</taxon>
        <taxon>Sapindaceae</taxon>
        <taxon>Hippocastanoideae</taxon>
        <taxon>Acereae</taxon>
        <taxon>Dipteronia</taxon>
    </lineage>
</organism>
<reference evidence="1" key="1">
    <citation type="journal article" date="2023" name="Plant J.">
        <title>Genome sequences and population genomics provide insights into the demographic history, inbreeding, and mutation load of two 'living fossil' tree species of Dipteronia.</title>
        <authorList>
            <person name="Feng Y."/>
            <person name="Comes H.P."/>
            <person name="Chen J."/>
            <person name="Zhu S."/>
            <person name="Lu R."/>
            <person name="Zhang X."/>
            <person name="Li P."/>
            <person name="Qiu J."/>
            <person name="Olsen K.M."/>
            <person name="Qiu Y."/>
        </authorList>
    </citation>
    <scope>NUCLEOTIDE SEQUENCE</scope>
    <source>
        <strain evidence="1">NBL</strain>
    </source>
</reference>
<dbReference type="AlphaFoldDB" id="A0AAE0E3H8"/>